<dbReference type="GO" id="GO:0046872">
    <property type="term" value="F:metal ion binding"/>
    <property type="evidence" value="ECO:0007669"/>
    <property type="project" value="UniProtKB-KW"/>
</dbReference>
<comment type="pathway">
    <text evidence="12">Carbohydrate metabolism; D-ribose degradation; D-ribose 5-phosphate from beta-D-ribopyranose: step 2/2.</text>
</comment>
<feature type="binding site" evidence="12">
    <location>
        <position position="285"/>
    </location>
    <ligand>
        <name>K(+)</name>
        <dbReference type="ChEBI" id="CHEBI:29103"/>
    </ligand>
</feature>
<feature type="binding site" evidence="12">
    <location>
        <position position="181"/>
    </location>
    <ligand>
        <name>ATP</name>
        <dbReference type="ChEBI" id="CHEBI:30616"/>
    </ligand>
</feature>
<feature type="binding site" evidence="12">
    <location>
        <position position="248"/>
    </location>
    <ligand>
        <name>K(+)</name>
        <dbReference type="ChEBI" id="CHEBI:29103"/>
    </ligand>
</feature>
<feature type="binding site" evidence="12">
    <location>
        <begin position="251"/>
        <end position="252"/>
    </location>
    <ligand>
        <name>ATP</name>
        <dbReference type="ChEBI" id="CHEBI:30616"/>
    </ligand>
</feature>
<name>A0A7X0VZU4_9BACL</name>
<evidence type="ECO:0000256" key="9">
    <source>
        <dbReference type="ARBA" id="ARBA00022842"/>
    </source>
</evidence>
<dbReference type="CDD" id="cd01174">
    <property type="entry name" value="ribokinase"/>
    <property type="match status" value="1"/>
</dbReference>
<dbReference type="UniPathway" id="UPA00916">
    <property type="reaction ID" value="UER00889"/>
</dbReference>
<evidence type="ECO:0000313" key="15">
    <source>
        <dbReference type="Proteomes" id="UP000564644"/>
    </source>
</evidence>
<dbReference type="GO" id="GO:0004747">
    <property type="term" value="F:ribokinase activity"/>
    <property type="evidence" value="ECO:0007669"/>
    <property type="project" value="UniProtKB-UniRule"/>
</dbReference>
<evidence type="ECO:0000256" key="1">
    <source>
        <dbReference type="ARBA" id="ARBA00005380"/>
    </source>
</evidence>
<evidence type="ECO:0000256" key="5">
    <source>
        <dbReference type="ARBA" id="ARBA00022723"/>
    </source>
</evidence>
<evidence type="ECO:0000256" key="10">
    <source>
        <dbReference type="ARBA" id="ARBA00022958"/>
    </source>
</evidence>
<evidence type="ECO:0000313" key="14">
    <source>
        <dbReference type="EMBL" id="MBB6735922.1"/>
    </source>
</evidence>
<comment type="caution">
    <text evidence="14">The sequence shown here is derived from an EMBL/GenBank/DDBJ whole genome shotgun (WGS) entry which is preliminary data.</text>
</comment>
<dbReference type="NCBIfam" id="TIGR02152">
    <property type="entry name" value="D_ribokin_bact"/>
    <property type="match status" value="1"/>
</dbReference>
<evidence type="ECO:0000259" key="13">
    <source>
        <dbReference type="Pfam" id="PF00294"/>
    </source>
</evidence>
<feature type="binding site" evidence="12">
    <location>
        <position position="287"/>
    </location>
    <ligand>
        <name>K(+)</name>
        <dbReference type="ChEBI" id="CHEBI:29103"/>
    </ligand>
</feature>
<dbReference type="InterPro" id="IPR002173">
    <property type="entry name" value="Carboh/pur_kinase_PfkB_CS"/>
</dbReference>
<accession>A0A7X0VZU4</accession>
<keyword evidence="9 12" id="KW-0460">Magnesium</keyword>
<dbReference type="RefSeq" id="WP_185133569.1">
    <property type="nucleotide sequence ID" value="NZ_JACJVO010000061.1"/>
</dbReference>
<dbReference type="HAMAP" id="MF_01987">
    <property type="entry name" value="Ribokinase"/>
    <property type="match status" value="1"/>
</dbReference>
<comment type="catalytic activity">
    <reaction evidence="12">
        <text>D-ribose + ATP = D-ribose 5-phosphate + ADP + H(+)</text>
        <dbReference type="Rhea" id="RHEA:13697"/>
        <dbReference type="ChEBI" id="CHEBI:15378"/>
        <dbReference type="ChEBI" id="CHEBI:30616"/>
        <dbReference type="ChEBI" id="CHEBI:47013"/>
        <dbReference type="ChEBI" id="CHEBI:78346"/>
        <dbReference type="ChEBI" id="CHEBI:456216"/>
        <dbReference type="EC" id="2.7.1.15"/>
    </reaction>
</comment>
<comment type="cofactor">
    <cofactor evidence="12">
        <name>Mg(2+)</name>
        <dbReference type="ChEBI" id="CHEBI:18420"/>
    </cofactor>
    <text evidence="12">Requires a divalent cation, most likely magnesium in vivo, as an electrophilic catalyst to aid phosphoryl group transfer. It is the chelate of the metal and the nucleotide that is the actual substrate.</text>
</comment>
<feature type="binding site" evidence="12">
    <location>
        <begin position="217"/>
        <end position="222"/>
    </location>
    <ligand>
        <name>ATP</name>
        <dbReference type="ChEBI" id="CHEBI:30616"/>
    </ligand>
</feature>
<evidence type="ECO:0000256" key="8">
    <source>
        <dbReference type="ARBA" id="ARBA00022840"/>
    </source>
</evidence>
<comment type="activity regulation">
    <text evidence="12">Activated by a monovalent cation that binds near, but not in, the active site. The most likely occupant of the site in vivo is potassium. Ion binding induces a conformational change that may alter substrate affinity.</text>
</comment>
<dbReference type="Pfam" id="PF00294">
    <property type="entry name" value="PfkB"/>
    <property type="match status" value="1"/>
</dbReference>
<protein>
    <recommendedName>
        <fullName evidence="3 12">Ribokinase</fullName>
        <shortName evidence="12">RK</shortName>
        <ecNumber evidence="2 12">2.7.1.15</ecNumber>
    </recommendedName>
</protein>
<gene>
    <name evidence="12 14" type="primary">rbsK</name>
    <name evidence="14" type="ORF">H7C18_33940</name>
</gene>
<keyword evidence="10 12" id="KW-0630">Potassium</keyword>
<evidence type="ECO:0000256" key="3">
    <source>
        <dbReference type="ARBA" id="ARBA00016943"/>
    </source>
</evidence>
<dbReference type="EC" id="2.7.1.15" evidence="2 12"/>
<comment type="caution">
    <text evidence="12">Lacks conserved residue(s) required for the propagation of feature annotation.</text>
</comment>
<feature type="binding site" evidence="12">
    <location>
        <begin position="39"/>
        <end position="43"/>
    </location>
    <ligand>
        <name>substrate</name>
    </ligand>
</feature>
<organism evidence="14 15">
    <name type="scientific">Cohnella zeiphila</name>
    <dbReference type="NCBI Taxonomy" id="2761120"/>
    <lineage>
        <taxon>Bacteria</taxon>
        <taxon>Bacillati</taxon>
        <taxon>Bacillota</taxon>
        <taxon>Bacilli</taxon>
        <taxon>Bacillales</taxon>
        <taxon>Paenibacillaceae</taxon>
        <taxon>Cohnella</taxon>
    </lineage>
</organism>
<keyword evidence="12" id="KW-0963">Cytoplasm</keyword>
<feature type="binding site" evidence="12">
    <location>
        <position position="137"/>
    </location>
    <ligand>
        <name>substrate</name>
    </ligand>
</feature>
<keyword evidence="6 12" id="KW-0547">Nucleotide-binding</keyword>
<dbReference type="InterPro" id="IPR011877">
    <property type="entry name" value="Ribokinase"/>
</dbReference>
<keyword evidence="11 12" id="KW-0119">Carbohydrate metabolism</keyword>
<dbReference type="InterPro" id="IPR002139">
    <property type="entry name" value="Ribo/fructo_kinase"/>
</dbReference>
<evidence type="ECO:0000256" key="6">
    <source>
        <dbReference type="ARBA" id="ARBA00022741"/>
    </source>
</evidence>
<sequence length="307" mass="31308">MSRIVVLGSINMDLVNHVAEFPKPGETVHGRGVEFLPGGKGANQAVAASLAGGGVEMIGAVGRDSFAQPLLDSLRERGVGTDGVLAKDGTSGLAFITVSDAGENEIILSEGSNGQVTPEDVGEERLAGASAIILQNEIPWEANVHAMKLARQAGAKVIYNPAPVRPIPAEAYTLVDLLVVNETEAEGLSGIPVADASDARRAAAELIARGAGGVLVTLGSKGSYYAESGADEDGLFTPARKVRAVDTTAAGDTFIGAFAAAAAEGRPPAEALAFATAASSITVTRKGAQASIPRREEIEEVLAAEAK</sequence>
<dbReference type="PROSITE" id="PS00584">
    <property type="entry name" value="PFKB_KINASES_2"/>
    <property type="match status" value="1"/>
</dbReference>
<dbReference type="Proteomes" id="UP000564644">
    <property type="component" value="Unassembled WGS sequence"/>
</dbReference>
<comment type="similarity">
    <text evidence="12">Belongs to the carbohydrate kinase PfkB family. Ribokinase subfamily.</text>
</comment>
<evidence type="ECO:0000256" key="11">
    <source>
        <dbReference type="ARBA" id="ARBA00023277"/>
    </source>
</evidence>
<feature type="binding site" evidence="12">
    <location>
        <position position="282"/>
    </location>
    <ligand>
        <name>K(+)</name>
        <dbReference type="ChEBI" id="CHEBI:29103"/>
    </ligand>
</feature>
<feature type="domain" description="Carbohydrate kinase PfkB" evidence="13">
    <location>
        <begin position="1"/>
        <end position="293"/>
    </location>
</feature>
<feature type="binding site" evidence="12">
    <location>
        <position position="246"/>
    </location>
    <ligand>
        <name>K(+)</name>
        <dbReference type="ChEBI" id="CHEBI:29103"/>
    </ligand>
</feature>
<dbReference type="GO" id="GO:0005829">
    <property type="term" value="C:cytosol"/>
    <property type="evidence" value="ECO:0007669"/>
    <property type="project" value="TreeGrafter"/>
</dbReference>
<dbReference type="InterPro" id="IPR011611">
    <property type="entry name" value="PfkB_dom"/>
</dbReference>
<feature type="binding site" evidence="12">
    <location>
        <position position="291"/>
    </location>
    <ligand>
        <name>K(+)</name>
        <dbReference type="ChEBI" id="CHEBI:29103"/>
    </ligand>
</feature>
<evidence type="ECO:0000256" key="7">
    <source>
        <dbReference type="ARBA" id="ARBA00022777"/>
    </source>
</evidence>
<dbReference type="InterPro" id="IPR029056">
    <property type="entry name" value="Ribokinase-like"/>
</dbReference>
<feature type="active site" description="Proton acceptor" evidence="12">
    <location>
        <position position="252"/>
    </location>
</feature>
<dbReference type="AlphaFoldDB" id="A0A7X0VZU4"/>
<dbReference type="PANTHER" id="PTHR10584:SF166">
    <property type="entry name" value="RIBOKINASE"/>
    <property type="match status" value="1"/>
</dbReference>
<reference evidence="14 15" key="1">
    <citation type="submission" date="2020-08" db="EMBL/GenBank/DDBJ databases">
        <title>Cohnella phylogeny.</title>
        <authorList>
            <person name="Dunlap C."/>
        </authorList>
    </citation>
    <scope>NUCLEOTIDE SEQUENCE [LARGE SCALE GENOMIC DNA]</scope>
    <source>
        <strain evidence="14 15">CBP 2801</strain>
    </source>
</reference>
<feature type="binding site" evidence="12">
    <location>
        <begin position="11"/>
        <end position="13"/>
    </location>
    <ligand>
        <name>substrate</name>
    </ligand>
</feature>
<dbReference type="GO" id="GO:0019303">
    <property type="term" value="P:D-ribose catabolic process"/>
    <property type="evidence" value="ECO:0007669"/>
    <property type="project" value="UniProtKB-UniRule"/>
</dbReference>
<evidence type="ECO:0000256" key="2">
    <source>
        <dbReference type="ARBA" id="ARBA00012035"/>
    </source>
</evidence>
<keyword evidence="5 12" id="KW-0479">Metal-binding</keyword>
<keyword evidence="15" id="KW-1185">Reference proteome</keyword>
<keyword evidence="7 12" id="KW-0418">Kinase</keyword>
<evidence type="ECO:0000256" key="4">
    <source>
        <dbReference type="ARBA" id="ARBA00022679"/>
    </source>
</evidence>
<keyword evidence="4 12" id="KW-0808">Transferase</keyword>
<dbReference type="EMBL" id="JACJVO010000061">
    <property type="protein sequence ID" value="MBB6735922.1"/>
    <property type="molecule type" value="Genomic_DNA"/>
</dbReference>
<comment type="subunit">
    <text evidence="12">Homodimer.</text>
</comment>
<evidence type="ECO:0000256" key="12">
    <source>
        <dbReference type="HAMAP-Rule" id="MF_01987"/>
    </source>
</evidence>
<feature type="binding site" evidence="12">
    <location>
        <position position="252"/>
    </location>
    <ligand>
        <name>substrate</name>
    </ligand>
</feature>
<proteinExistence type="inferred from homology"/>
<keyword evidence="8 12" id="KW-0067">ATP-binding</keyword>
<dbReference type="GO" id="GO:0005524">
    <property type="term" value="F:ATP binding"/>
    <property type="evidence" value="ECO:0007669"/>
    <property type="project" value="UniProtKB-UniRule"/>
</dbReference>
<dbReference type="SUPFAM" id="SSF53613">
    <property type="entry name" value="Ribokinase-like"/>
    <property type="match status" value="1"/>
</dbReference>
<comment type="function">
    <text evidence="12">Catalyzes the phosphorylation of ribose at O-5 in a reaction requiring ATP and magnesium. The resulting D-ribose-5-phosphate can then be used either for sythesis of nucleotides, histidine, and tryptophan, or as a component of the pentose phosphate pathway.</text>
</comment>
<dbReference type="Gene3D" id="3.40.1190.20">
    <property type="match status" value="1"/>
</dbReference>
<dbReference type="PANTHER" id="PTHR10584">
    <property type="entry name" value="SUGAR KINASE"/>
    <property type="match status" value="1"/>
</dbReference>
<comment type="subcellular location">
    <subcellularLocation>
        <location evidence="12">Cytoplasm</location>
    </subcellularLocation>
</comment>
<comment type="similarity">
    <text evidence="1">Belongs to the carbohydrate kinase pfkB family.</text>
</comment>
<dbReference type="PRINTS" id="PR00990">
    <property type="entry name" value="RIBOKINASE"/>
</dbReference>